<name>A0ABW0L6L6_9BURK</name>
<keyword evidence="4" id="KW-1185">Reference proteome</keyword>
<protein>
    <submittedName>
        <fullName evidence="3">PEP-CTERM sorting domain-containing protein</fullName>
    </submittedName>
</protein>
<sequence length="192" mass="19183">MQTLLRTLAVALALGTSQAAGAAVINFNDPALIDIDNDSGRATYRESGFALTGEAAGFLTIDGLGSAMTSGLVLLDGSTVSLMADGGGPFSFSRLVAGRLDAQGAATLSITGIFGDGSQQSTMYPLAGLAAIAVPMWSGLTALRFTASGDLVIDDIGVDGAPSDVPEPASAALLLLGIGALLGARRVRAVRA</sequence>
<organism evidence="3 4">
    <name type="scientific">Massilia niabensis</name>
    <dbReference type="NCBI Taxonomy" id="544910"/>
    <lineage>
        <taxon>Bacteria</taxon>
        <taxon>Pseudomonadati</taxon>
        <taxon>Pseudomonadota</taxon>
        <taxon>Betaproteobacteria</taxon>
        <taxon>Burkholderiales</taxon>
        <taxon>Oxalobacteraceae</taxon>
        <taxon>Telluria group</taxon>
        <taxon>Massilia</taxon>
    </lineage>
</organism>
<keyword evidence="1" id="KW-0732">Signal</keyword>
<feature type="chain" id="PRO_5045967501" evidence="1">
    <location>
        <begin position="23"/>
        <end position="192"/>
    </location>
</feature>
<dbReference type="NCBIfam" id="TIGR02595">
    <property type="entry name" value="PEP_CTERM"/>
    <property type="match status" value="1"/>
</dbReference>
<dbReference type="Proteomes" id="UP001596050">
    <property type="component" value="Unassembled WGS sequence"/>
</dbReference>
<feature type="domain" description="Ice-binding protein C-terminal" evidence="2">
    <location>
        <begin position="164"/>
        <end position="188"/>
    </location>
</feature>
<accession>A0ABW0L6L6</accession>
<evidence type="ECO:0000259" key="2">
    <source>
        <dbReference type="Pfam" id="PF07589"/>
    </source>
</evidence>
<proteinExistence type="predicted"/>
<comment type="caution">
    <text evidence="3">The sequence shown here is derived from an EMBL/GenBank/DDBJ whole genome shotgun (WGS) entry which is preliminary data.</text>
</comment>
<dbReference type="InterPro" id="IPR013424">
    <property type="entry name" value="Ice-binding_C"/>
</dbReference>
<evidence type="ECO:0000313" key="3">
    <source>
        <dbReference type="EMBL" id="MFC5461419.1"/>
    </source>
</evidence>
<dbReference type="RefSeq" id="WP_379784866.1">
    <property type="nucleotide sequence ID" value="NZ_JBHSMU010000015.1"/>
</dbReference>
<gene>
    <name evidence="3" type="ORF">ACFPN5_16535</name>
</gene>
<dbReference type="Pfam" id="PF07589">
    <property type="entry name" value="PEP-CTERM"/>
    <property type="match status" value="1"/>
</dbReference>
<evidence type="ECO:0000313" key="4">
    <source>
        <dbReference type="Proteomes" id="UP001596050"/>
    </source>
</evidence>
<evidence type="ECO:0000256" key="1">
    <source>
        <dbReference type="SAM" id="SignalP"/>
    </source>
</evidence>
<reference evidence="4" key="1">
    <citation type="journal article" date="2019" name="Int. J. Syst. Evol. Microbiol.">
        <title>The Global Catalogue of Microorganisms (GCM) 10K type strain sequencing project: providing services to taxonomists for standard genome sequencing and annotation.</title>
        <authorList>
            <consortium name="The Broad Institute Genomics Platform"/>
            <consortium name="The Broad Institute Genome Sequencing Center for Infectious Disease"/>
            <person name="Wu L."/>
            <person name="Ma J."/>
        </authorList>
    </citation>
    <scope>NUCLEOTIDE SEQUENCE [LARGE SCALE GENOMIC DNA]</scope>
    <source>
        <strain evidence="4">KACC 12649</strain>
    </source>
</reference>
<feature type="signal peptide" evidence="1">
    <location>
        <begin position="1"/>
        <end position="22"/>
    </location>
</feature>
<dbReference type="EMBL" id="JBHSMU010000015">
    <property type="protein sequence ID" value="MFC5461419.1"/>
    <property type="molecule type" value="Genomic_DNA"/>
</dbReference>